<comment type="catalytic activity">
    <reaction evidence="3">
        <text>3',3',3'-c-tri-AMP + H2O = A[3'-5']pA[3'-5']pAp[3'] + H(+)</text>
        <dbReference type="Rhea" id="RHEA:72859"/>
        <dbReference type="ChEBI" id="CHEBI:15377"/>
        <dbReference type="ChEBI" id="CHEBI:15378"/>
        <dbReference type="ChEBI" id="CHEBI:192523"/>
        <dbReference type="ChEBI" id="CHEBI:192530"/>
    </reaction>
    <physiologicalReaction direction="left-to-right" evidence="3">
        <dbReference type="Rhea" id="RHEA:72860"/>
    </physiologicalReaction>
</comment>
<evidence type="ECO:0000256" key="7">
    <source>
        <dbReference type="ARBA" id="ARBA00034343"/>
    </source>
</evidence>
<dbReference type="SUPFAM" id="SSF55144">
    <property type="entry name" value="LigT-like"/>
    <property type="match status" value="1"/>
</dbReference>
<dbReference type="Proteomes" id="UP000221250">
    <property type="component" value="Segment"/>
</dbReference>
<dbReference type="Pfam" id="PF23474">
    <property type="entry name" value="Acb1"/>
    <property type="match status" value="1"/>
</dbReference>
<evidence type="ECO:0000313" key="11">
    <source>
        <dbReference type="Proteomes" id="UP000221250"/>
    </source>
</evidence>
<comment type="catalytic activity">
    <reaction evidence="4">
        <text>3',3',3'-cAAG + H2O = A[3'-5']pG[3'-5']pAp[3'] + H(+)</text>
        <dbReference type="Rhea" id="RHEA:72867"/>
        <dbReference type="ChEBI" id="CHEBI:15377"/>
        <dbReference type="ChEBI" id="CHEBI:15378"/>
        <dbReference type="ChEBI" id="CHEBI:143810"/>
        <dbReference type="ChEBI" id="CHEBI:192533"/>
    </reaction>
    <physiologicalReaction direction="left-to-right" evidence="4">
        <dbReference type="Rhea" id="RHEA:72868"/>
    </physiologicalReaction>
</comment>
<dbReference type="Gene3D" id="3.90.1140.10">
    <property type="entry name" value="Cyclic phosphodiesterase"/>
    <property type="match status" value="1"/>
</dbReference>
<dbReference type="GO" id="GO:0016787">
    <property type="term" value="F:hydrolase activity"/>
    <property type="evidence" value="ECO:0007669"/>
    <property type="project" value="UniProtKB-KW"/>
</dbReference>
<comment type="catalytic activity">
    <reaction evidence="5">
        <text>3',3'-cGAMP + H2O = G[3'-5']pAp[3'] + H(+)</text>
        <dbReference type="Rhea" id="RHEA:72831"/>
        <dbReference type="ChEBI" id="CHEBI:15377"/>
        <dbReference type="ChEBI" id="CHEBI:15378"/>
        <dbReference type="ChEBI" id="CHEBI:71501"/>
        <dbReference type="ChEBI" id="CHEBI:192497"/>
    </reaction>
    <physiologicalReaction direction="left-to-right" evidence="5">
        <dbReference type="Rhea" id="RHEA:72832"/>
    </physiologicalReaction>
</comment>
<keyword evidence="11" id="KW-1185">Reference proteome</keyword>
<dbReference type="EMBL" id="KY448244">
    <property type="protein sequence ID" value="AQT28712.1"/>
    <property type="molecule type" value="Genomic_DNA"/>
</dbReference>
<keyword evidence="1" id="KW-0378">Hydrolase</keyword>
<evidence type="ECO:0000256" key="4">
    <source>
        <dbReference type="ARBA" id="ARBA00034244"/>
    </source>
</evidence>
<evidence type="ECO:0000256" key="6">
    <source>
        <dbReference type="ARBA" id="ARBA00034316"/>
    </source>
</evidence>
<evidence type="ECO:0000259" key="9">
    <source>
        <dbReference type="Pfam" id="PF23474"/>
    </source>
</evidence>
<comment type="similarity">
    <text evidence="6">Belongs to the anti-CBASS protein Acb1 family.</text>
</comment>
<dbReference type="InterPro" id="IPR009097">
    <property type="entry name" value="Cyclic_Pdiesterase"/>
</dbReference>
<evidence type="ECO:0000256" key="8">
    <source>
        <dbReference type="ARBA" id="ARBA00048123"/>
    </source>
</evidence>
<evidence type="ECO:0000256" key="3">
    <source>
        <dbReference type="ARBA" id="ARBA00034240"/>
    </source>
</evidence>
<gene>
    <name evidence="10" type="ORF">YOLOSWAG_234</name>
</gene>
<accession>A0A1S6L3G0</accession>
<name>A0A1S6L3G0_9CAUD</name>
<protein>
    <recommendedName>
        <fullName evidence="7">Anti-CBASS protein Acb1</fullName>
    </recommendedName>
</protein>
<proteinExistence type="inferred from homology"/>
<evidence type="ECO:0000256" key="5">
    <source>
        <dbReference type="ARBA" id="ARBA00034283"/>
    </source>
</evidence>
<dbReference type="InterPro" id="IPR056175">
    <property type="entry name" value="Acb1-like_C"/>
</dbReference>
<sequence length="156" mass="17633">MPNKTDAQGGYWEVVPDARSETVLRQIAATFMDTDELPDLHVTLAYDGRNPEVEAKVNPDEVFSATIRGAELFGDKSDILVLLLDSEELHAEHQRIHACGCAKFDFTPYNPHVSLKYGARQAELDHLREMVFVPNRPPIDLLFSGERRELVDENAR</sequence>
<organism evidence="10 11">
    <name type="scientific">Erwinia phage vB_EamM_Yoloswag</name>
    <dbReference type="NCBI Taxonomy" id="1958956"/>
    <lineage>
        <taxon>Viruses</taxon>
        <taxon>Duplodnaviria</taxon>
        <taxon>Heunggongvirae</taxon>
        <taxon>Uroviricota</taxon>
        <taxon>Caudoviricetes</taxon>
        <taxon>Yoloswagvirus</taxon>
        <taxon>Yoloswagvirus yoloswag</taxon>
    </lineage>
</organism>
<evidence type="ECO:0000256" key="2">
    <source>
        <dbReference type="ARBA" id="ARBA00034233"/>
    </source>
</evidence>
<reference evidence="10 11" key="1">
    <citation type="submission" date="2017-01" db="EMBL/GenBank/DDBJ databases">
        <authorList>
            <person name="Mah S.A."/>
            <person name="Swanson W.J."/>
            <person name="Moy G.W."/>
            <person name="Vacquier V.D."/>
        </authorList>
    </citation>
    <scope>NUCLEOTIDE SEQUENCE [LARGE SCALE GENOMIC DNA]</scope>
</reference>
<feature type="domain" description="Anti-CBASS protein Acb1-like C-terminal" evidence="9">
    <location>
        <begin position="31"/>
        <end position="129"/>
    </location>
</feature>
<comment type="catalytic activity">
    <reaction evidence="8">
        <text>3',3'-cUAMP + H2O = U[3'-5']pAp[3'] + H(+)</text>
        <dbReference type="Rhea" id="RHEA:72835"/>
        <dbReference type="ChEBI" id="CHEBI:15377"/>
        <dbReference type="ChEBI" id="CHEBI:15378"/>
        <dbReference type="ChEBI" id="CHEBI:143809"/>
        <dbReference type="ChEBI" id="CHEBI:192498"/>
    </reaction>
    <physiologicalReaction direction="left-to-right" evidence="8">
        <dbReference type="Rhea" id="RHEA:72836"/>
    </physiologicalReaction>
</comment>
<comment type="catalytic activity">
    <reaction evidence="2">
        <text>3',3',3'-cAAG + H2O = G[3'-5']pA[3'-5']pAp[3'] + H(+)</text>
        <dbReference type="Rhea" id="RHEA:72863"/>
        <dbReference type="ChEBI" id="CHEBI:15377"/>
        <dbReference type="ChEBI" id="CHEBI:15378"/>
        <dbReference type="ChEBI" id="CHEBI:143810"/>
        <dbReference type="ChEBI" id="CHEBI:192532"/>
    </reaction>
    <physiologicalReaction direction="left-to-right" evidence="2">
        <dbReference type="Rhea" id="RHEA:72864"/>
    </physiologicalReaction>
</comment>
<evidence type="ECO:0000313" key="10">
    <source>
        <dbReference type="EMBL" id="AQT28712.1"/>
    </source>
</evidence>
<evidence type="ECO:0000256" key="1">
    <source>
        <dbReference type="ARBA" id="ARBA00022801"/>
    </source>
</evidence>